<evidence type="ECO:0000313" key="2">
    <source>
        <dbReference type="EMBL" id="GES76768.1"/>
    </source>
</evidence>
<gene>
    <name evidence="2" type="ORF">RCL2_000415500</name>
</gene>
<name>A0A8H3KZJ2_9GLOM</name>
<comment type="caution">
    <text evidence="2">The sequence shown here is derived from an EMBL/GenBank/DDBJ whole genome shotgun (WGS) entry which is preliminary data.</text>
</comment>
<proteinExistence type="predicted"/>
<dbReference type="AlphaFoldDB" id="A0A8H3KZJ2"/>
<feature type="region of interest" description="Disordered" evidence="1">
    <location>
        <begin position="275"/>
        <end position="368"/>
    </location>
</feature>
<evidence type="ECO:0000313" key="3">
    <source>
        <dbReference type="Proteomes" id="UP000615446"/>
    </source>
</evidence>
<organism evidence="2 3">
    <name type="scientific">Rhizophagus clarus</name>
    <dbReference type="NCBI Taxonomy" id="94130"/>
    <lineage>
        <taxon>Eukaryota</taxon>
        <taxon>Fungi</taxon>
        <taxon>Fungi incertae sedis</taxon>
        <taxon>Mucoromycota</taxon>
        <taxon>Glomeromycotina</taxon>
        <taxon>Glomeromycetes</taxon>
        <taxon>Glomerales</taxon>
        <taxon>Glomeraceae</taxon>
        <taxon>Rhizophagus</taxon>
    </lineage>
</organism>
<dbReference type="Proteomes" id="UP000615446">
    <property type="component" value="Unassembled WGS sequence"/>
</dbReference>
<reference evidence="2" key="1">
    <citation type="submission" date="2019-10" db="EMBL/GenBank/DDBJ databases">
        <title>Conservation and host-specific expression of non-tandemly repeated heterogenous ribosome RNA gene in arbuscular mycorrhizal fungi.</title>
        <authorList>
            <person name="Maeda T."/>
            <person name="Kobayashi Y."/>
            <person name="Nakagawa T."/>
            <person name="Ezawa T."/>
            <person name="Yamaguchi K."/>
            <person name="Bino T."/>
            <person name="Nishimoto Y."/>
            <person name="Shigenobu S."/>
            <person name="Kawaguchi M."/>
        </authorList>
    </citation>
    <scope>NUCLEOTIDE SEQUENCE</scope>
    <source>
        <strain evidence="2">HR1</strain>
    </source>
</reference>
<feature type="compositionally biased region" description="Low complexity" evidence="1">
    <location>
        <begin position="312"/>
        <end position="324"/>
    </location>
</feature>
<sequence length="368" mass="40405">MDANDVKTIKEVTSNSFKKHLSEIFQTILPLCSQLCEGLTVTMAGAAKVFDKVPTYRLDPGLAKVKPKAFQQQVVASTVIATLANWSFSILLEQLVFPTYDKIALEVEEVLAAQTLRHQSEIDLLTDQLTKTGMAQTPKDHADLPDLDMDVDLLHQSTSSKANPPHTSSETSNNSWKQEAASLNSSTASPDSTLDSQKLILSQLQTQPSASAKRSEKSDDKIASLITKKRKNESTSGPFINKSNLQSFKIIQEQDGTRTLIGYFATWDALSRRRQPKATGSGSNFSPHKKAGSSSALIGSNRMPLGSRKSRNYNNHENNTNSLNLMQSQKLAGRSTSSNTNKRSRKSGNGHPVSHRWDGFPSWSVVTE</sequence>
<feature type="region of interest" description="Disordered" evidence="1">
    <location>
        <begin position="157"/>
        <end position="193"/>
    </location>
</feature>
<accession>A0A8H3KZJ2</accession>
<evidence type="ECO:0000256" key="1">
    <source>
        <dbReference type="SAM" id="MobiDB-lite"/>
    </source>
</evidence>
<feature type="compositionally biased region" description="Polar residues" evidence="1">
    <location>
        <begin position="278"/>
        <end position="298"/>
    </location>
</feature>
<protein>
    <submittedName>
        <fullName evidence="2">Uncharacterized protein</fullName>
    </submittedName>
</protein>
<dbReference type="EMBL" id="BLAL01000025">
    <property type="protein sequence ID" value="GES76768.1"/>
    <property type="molecule type" value="Genomic_DNA"/>
</dbReference>